<evidence type="ECO:0000256" key="5">
    <source>
        <dbReference type="ARBA" id="ARBA00023242"/>
    </source>
</evidence>
<dbReference type="PANTHER" id="PTHR31384">
    <property type="entry name" value="AUXIN RESPONSE FACTOR 4-RELATED"/>
    <property type="match status" value="1"/>
</dbReference>
<evidence type="ECO:0000313" key="7">
    <source>
        <dbReference type="Proteomes" id="UP001604277"/>
    </source>
</evidence>
<dbReference type="PANTHER" id="PTHR31384:SF195">
    <property type="entry name" value="AUXIN RESPONSE FACTOR"/>
    <property type="match status" value="1"/>
</dbReference>
<evidence type="ECO:0000256" key="4">
    <source>
        <dbReference type="ARBA" id="ARBA00023163"/>
    </source>
</evidence>
<name>A0ABD1T5H0_9LAMI</name>
<comment type="subcellular location">
    <subcellularLocation>
        <location evidence="1">Nucleus</location>
    </subcellularLocation>
</comment>
<keyword evidence="5" id="KW-0539">Nucleus</keyword>
<proteinExistence type="predicted"/>
<dbReference type="AlphaFoldDB" id="A0ABD1T5H0"/>
<protein>
    <submittedName>
        <fullName evidence="6">Auxin response factor 10</fullName>
    </submittedName>
</protein>
<keyword evidence="7" id="KW-1185">Reference proteome</keyword>
<dbReference type="GO" id="GO:0005634">
    <property type="term" value="C:nucleus"/>
    <property type="evidence" value="ECO:0007669"/>
    <property type="project" value="UniProtKB-SubCell"/>
</dbReference>
<dbReference type="InterPro" id="IPR015300">
    <property type="entry name" value="DNA-bd_pseudobarrel_sf"/>
</dbReference>
<keyword evidence="2" id="KW-0805">Transcription regulation</keyword>
<comment type="caution">
    <text evidence="6">The sequence shown here is derived from an EMBL/GenBank/DDBJ whole genome shotgun (WGS) entry which is preliminary data.</text>
</comment>
<evidence type="ECO:0000256" key="2">
    <source>
        <dbReference type="ARBA" id="ARBA00023015"/>
    </source>
</evidence>
<dbReference type="GO" id="GO:0003677">
    <property type="term" value="F:DNA binding"/>
    <property type="evidence" value="ECO:0007669"/>
    <property type="project" value="UniProtKB-KW"/>
</dbReference>
<reference evidence="7" key="1">
    <citation type="submission" date="2024-07" db="EMBL/GenBank/DDBJ databases">
        <title>Two chromosome-level genome assemblies of Korean endemic species Abeliophyllum distichum and Forsythia ovata (Oleaceae).</title>
        <authorList>
            <person name="Jang H."/>
        </authorList>
    </citation>
    <scope>NUCLEOTIDE SEQUENCE [LARGE SCALE GENOMIC DNA]</scope>
</reference>
<keyword evidence="3" id="KW-0238">DNA-binding</keyword>
<dbReference type="Gene3D" id="2.40.330.10">
    <property type="entry name" value="DNA-binding pseudobarrel domain"/>
    <property type="match status" value="1"/>
</dbReference>
<accession>A0ABD1T5H0</accession>
<evidence type="ECO:0000256" key="3">
    <source>
        <dbReference type="ARBA" id="ARBA00023125"/>
    </source>
</evidence>
<evidence type="ECO:0000256" key="1">
    <source>
        <dbReference type="ARBA" id="ARBA00004123"/>
    </source>
</evidence>
<dbReference type="InterPro" id="IPR044835">
    <property type="entry name" value="ARF_plant"/>
</dbReference>
<gene>
    <name evidence="6" type="ORF">Fot_31601</name>
</gene>
<evidence type="ECO:0000313" key="6">
    <source>
        <dbReference type="EMBL" id="KAL2507954.1"/>
    </source>
</evidence>
<dbReference type="Proteomes" id="UP001604277">
    <property type="component" value="Unassembled WGS sequence"/>
</dbReference>
<organism evidence="6 7">
    <name type="scientific">Forsythia ovata</name>
    <dbReference type="NCBI Taxonomy" id="205694"/>
    <lineage>
        <taxon>Eukaryota</taxon>
        <taxon>Viridiplantae</taxon>
        <taxon>Streptophyta</taxon>
        <taxon>Embryophyta</taxon>
        <taxon>Tracheophyta</taxon>
        <taxon>Spermatophyta</taxon>
        <taxon>Magnoliopsida</taxon>
        <taxon>eudicotyledons</taxon>
        <taxon>Gunneridae</taxon>
        <taxon>Pentapetalae</taxon>
        <taxon>asterids</taxon>
        <taxon>lamiids</taxon>
        <taxon>Lamiales</taxon>
        <taxon>Oleaceae</taxon>
        <taxon>Forsythieae</taxon>
        <taxon>Forsythia</taxon>
    </lineage>
</organism>
<sequence length="105" mass="11947">MNDCISHGCVHNFYSLVSSIKYLAYRETNEVYVKIRLIPLRGNDGNVDDDCDFLGFDKSDEKEIPNSFAKTLTQSEANNGGRFSVPRYCVETIFPRLNYSTEPPV</sequence>
<keyword evidence="4" id="KW-0804">Transcription</keyword>
<dbReference type="EMBL" id="JBFOLJ010000009">
    <property type="protein sequence ID" value="KAL2507954.1"/>
    <property type="molecule type" value="Genomic_DNA"/>
</dbReference>